<feature type="non-terminal residue" evidence="2">
    <location>
        <position position="437"/>
    </location>
</feature>
<feature type="domain" description="Pyrrolo-quinoline quinone repeat" evidence="1">
    <location>
        <begin position="126"/>
        <end position="375"/>
    </location>
</feature>
<dbReference type="PANTHER" id="PTHR34512">
    <property type="entry name" value="CELL SURFACE PROTEIN"/>
    <property type="match status" value="1"/>
</dbReference>
<reference evidence="2" key="1">
    <citation type="journal article" date="2011" name="Environ. Microbiol.">
        <title>Time-series analyses of Monterey Bay coastal microbial picoplankton using a 'genome proxy' microarray.</title>
        <authorList>
            <person name="Rich V.I."/>
            <person name="Pham V.D."/>
            <person name="Eppley J."/>
            <person name="Shi Y."/>
            <person name="DeLong E.F."/>
        </authorList>
    </citation>
    <scope>NUCLEOTIDE SEQUENCE</scope>
</reference>
<dbReference type="InterPro" id="IPR002372">
    <property type="entry name" value="PQQ_rpt_dom"/>
</dbReference>
<organism evidence="2">
    <name type="scientific">uncultured delta proteobacterium HF0010_01J10</name>
    <dbReference type="NCBI Taxonomy" id="710820"/>
    <lineage>
        <taxon>Bacteria</taxon>
        <taxon>Deltaproteobacteria</taxon>
        <taxon>environmental samples</taxon>
    </lineage>
</organism>
<dbReference type="PANTHER" id="PTHR34512:SF30">
    <property type="entry name" value="OUTER MEMBRANE PROTEIN ASSEMBLY FACTOR BAMB"/>
    <property type="match status" value="1"/>
</dbReference>
<dbReference type="InterPro" id="IPR015943">
    <property type="entry name" value="WD40/YVTN_repeat-like_dom_sf"/>
</dbReference>
<dbReference type="EMBL" id="GU474842">
    <property type="protein sequence ID" value="ADI16609.1"/>
    <property type="molecule type" value="Genomic_DNA"/>
</dbReference>
<dbReference type="SMART" id="SM00564">
    <property type="entry name" value="PQQ"/>
    <property type="match status" value="5"/>
</dbReference>
<dbReference type="AlphaFoldDB" id="E0XQB8"/>
<evidence type="ECO:0000313" key="2">
    <source>
        <dbReference type="EMBL" id="ADI16609.1"/>
    </source>
</evidence>
<dbReference type="Gene3D" id="2.130.10.10">
    <property type="entry name" value="YVTN repeat-like/Quinoprotein amine dehydrogenase"/>
    <property type="match status" value="1"/>
</dbReference>
<dbReference type="InterPro" id="IPR011047">
    <property type="entry name" value="Quinoprotein_ADH-like_sf"/>
</dbReference>
<dbReference type="Pfam" id="PF13360">
    <property type="entry name" value="PQQ_2"/>
    <property type="match status" value="1"/>
</dbReference>
<proteinExistence type="predicted"/>
<dbReference type="InterPro" id="IPR018391">
    <property type="entry name" value="PQQ_b-propeller_rpt"/>
</dbReference>
<name>E0XQB8_9DELT</name>
<accession>E0XQB8</accession>
<evidence type="ECO:0000259" key="1">
    <source>
        <dbReference type="Pfam" id="PF13360"/>
    </source>
</evidence>
<protein>
    <recommendedName>
        <fullName evidence="1">Pyrrolo-quinoline quinone repeat domain-containing protein</fullName>
    </recommendedName>
</protein>
<sequence>MGRPLAWLPAITDVEDHEPEPCRNQGVHMDDAPRWIGNREHACGQLDGPCPGGGKPMMWMLWMALGWAGDWPDWLGPNRDARSPEDISRGFGSASVLWRSGVGLGYAGSVLQNGTVWTTGTDERGDWLYALNATDGALKWRHRLDRPYQDSMGFEGTRATPVLAGDVVVALSGEGTLVVVKRDTGARVWSVDLVKTYGGVRPQWGYSGTPLVQDGVIYVAAGGAAGHALLALRLTDGSLIWHAGDDGAAYSSPVMATLAGTTQVVAFVSGGAVGLEPATGRELWRFPWETSYDVNAATPLLLGDNRVFIASGYGSGGVALRVTQSEGIFRAEQLWRSKRMKNRMATSVLYKGTLYGFNESRLTALDVSNGEELWGQDGFGRGTVLGAGDDVVVLGENCELALIRTDRKAFRRIGNLRHDVSAEPCWTVPSLSDGVLV</sequence>
<dbReference type="SUPFAM" id="SSF50998">
    <property type="entry name" value="Quinoprotein alcohol dehydrogenase-like"/>
    <property type="match status" value="1"/>
</dbReference>